<protein>
    <submittedName>
        <fullName evidence="2">Uma2 family endonuclease</fullName>
    </submittedName>
</protein>
<reference evidence="2" key="1">
    <citation type="submission" date="2020-11" db="EMBL/GenBank/DDBJ databases">
        <authorList>
            <person name="Konstantinou D."/>
            <person name="Gkelis S."/>
            <person name="Popin R."/>
            <person name="Fewer D."/>
            <person name="Sivonen K."/>
        </authorList>
    </citation>
    <scope>NUCLEOTIDE SEQUENCE</scope>
    <source>
        <strain evidence="2">TAU-MAC 1115</strain>
    </source>
</reference>
<dbReference type="RefSeq" id="WP_215606948.1">
    <property type="nucleotide sequence ID" value="NZ_JADOES010000001.1"/>
</dbReference>
<organism evidence="2 3">
    <name type="scientific">Leptothoe spongobia TAU-MAC 1115</name>
    <dbReference type="NCBI Taxonomy" id="1967444"/>
    <lineage>
        <taxon>Bacteria</taxon>
        <taxon>Bacillati</taxon>
        <taxon>Cyanobacteriota</taxon>
        <taxon>Cyanophyceae</taxon>
        <taxon>Nodosilineales</taxon>
        <taxon>Cymatolegaceae</taxon>
        <taxon>Leptothoe</taxon>
        <taxon>Leptothoe spongobia</taxon>
    </lineage>
</organism>
<evidence type="ECO:0000313" key="3">
    <source>
        <dbReference type="Proteomes" id="UP000717364"/>
    </source>
</evidence>
<dbReference type="Pfam" id="PF05685">
    <property type="entry name" value="Uma2"/>
    <property type="match status" value="1"/>
</dbReference>
<dbReference type="Proteomes" id="UP000717364">
    <property type="component" value="Unassembled WGS sequence"/>
</dbReference>
<feature type="domain" description="Putative restriction endonuclease" evidence="1">
    <location>
        <begin position="26"/>
        <end position="170"/>
    </location>
</feature>
<reference evidence="2" key="2">
    <citation type="journal article" date="2021" name="Mar. Drugs">
        <title>Genome Reduction and Secondary Metabolism of the Marine Sponge-Associated Cyanobacterium Leptothoe.</title>
        <authorList>
            <person name="Konstantinou D."/>
            <person name="Popin R.V."/>
            <person name="Fewer D.P."/>
            <person name="Sivonen K."/>
            <person name="Gkelis S."/>
        </authorList>
    </citation>
    <scope>NUCLEOTIDE SEQUENCE</scope>
    <source>
        <strain evidence="2">TAU-MAC 1115</strain>
    </source>
</reference>
<dbReference type="Gene3D" id="3.90.1570.10">
    <property type="entry name" value="tt1808, chain A"/>
    <property type="match status" value="1"/>
</dbReference>
<dbReference type="PANTHER" id="PTHR47152">
    <property type="entry name" value="SLR2084 PROTEIN-RELATED"/>
    <property type="match status" value="1"/>
</dbReference>
<keyword evidence="2" id="KW-0540">Nuclease</keyword>
<evidence type="ECO:0000313" key="2">
    <source>
        <dbReference type="EMBL" id="MBT9313883.1"/>
    </source>
</evidence>
<sequence>MTATLIQSPDRVVLQNISWQSYQGLIRDFAQEPAIRLTYDHGALEIRMPLDPHEPFKKLIGRLLEAVTEELNLEIRSLGSRICDREDLINGLEPDQCYYIQNEPQVRGIEEIDLTQLPPPDLAVEIDITSSSLNRFSIYQTLGVPEIWRYDGNRLEIYVLQGDEYIIQSSSRALPLLATDILRFLIPRQTLSENALVKQFRQWIRKQ</sequence>
<dbReference type="CDD" id="cd06260">
    <property type="entry name" value="DUF820-like"/>
    <property type="match status" value="1"/>
</dbReference>
<dbReference type="EMBL" id="JADOES010000001">
    <property type="protein sequence ID" value="MBT9313883.1"/>
    <property type="molecule type" value="Genomic_DNA"/>
</dbReference>
<dbReference type="PANTHER" id="PTHR47152:SF2">
    <property type="entry name" value="SLR2084 PROTEIN"/>
    <property type="match status" value="1"/>
</dbReference>
<proteinExistence type="predicted"/>
<dbReference type="InterPro" id="IPR008538">
    <property type="entry name" value="Uma2"/>
</dbReference>
<gene>
    <name evidence="2" type="ORF">IXB50_00390</name>
</gene>
<accession>A0A947DAH6</accession>
<dbReference type="AlphaFoldDB" id="A0A947DAH6"/>
<keyword evidence="3" id="KW-1185">Reference proteome</keyword>
<dbReference type="InterPro" id="IPR012296">
    <property type="entry name" value="Nuclease_put_TT1808"/>
</dbReference>
<evidence type="ECO:0000259" key="1">
    <source>
        <dbReference type="Pfam" id="PF05685"/>
    </source>
</evidence>
<name>A0A947DAH6_9CYAN</name>
<dbReference type="InterPro" id="IPR011335">
    <property type="entry name" value="Restrct_endonuc-II-like"/>
</dbReference>
<keyword evidence="2" id="KW-0378">Hydrolase</keyword>
<keyword evidence="2" id="KW-0255">Endonuclease</keyword>
<comment type="caution">
    <text evidence="2">The sequence shown here is derived from an EMBL/GenBank/DDBJ whole genome shotgun (WGS) entry which is preliminary data.</text>
</comment>
<dbReference type="SUPFAM" id="SSF52980">
    <property type="entry name" value="Restriction endonuclease-like"/>
    <property type="match status" value="1"/>
</dbReference>
<dbReference type="GO" id="GO:0004519">
    <property type="term" value="F:endonuclease activity"/>
    <property type="evidence" value="ECO:0007669"/>
    <property type="project" value="UniProtKB-KW"/>
</dbReference>